<proteinExistence type="predicted"/>
<evidence type="ECO:0000256" key="1">
    <source>
        <dbReference type="SAM" id="MobiDB-lite"/>
    </source>
</evidence>
<feature type="region of interest" description="Disordered" evidence="1">
    <location>
        <begin position="113"/>
        <end position="149"/>
    </location>
</feature>
<dbReference type="EMBL" id="SSOP01000799">
    <property type="protein sequence ID" value="KAB5587763.1"/>
    <property type="molecule type" value="Genomic_DNA"/>
</dbReference>
<dbReference type="OrthoDB" id="6511194at2759"/>
<evidence type="ECO:0000313" key="3">
    <source>
        <dbReference type="Proteomes" id="UP000383932"/>
    </source>
</evidence>
<feature type="compositionally biased region" description="Polar residues" evidence="1">
    <location>
        <begin position="39"/>
        <end position="53"/>
    </location>
</feature>
<keyword evidence="3" id="KW-1185">Reference proteome</keyword>
<evidence type="ECO:0000313" key="2">
    <source>
        <dbReference type="EMBL" id="KAB5587763.1"/>
    </source>
</evidence>
<accession>A0A5N5Q8D9</accession>
<sequence length="305" mass="34017">MPRKSTWNKAQQQNLAIAQAARQSNNHRPKDAPDLDEIQATNSLPPLSVNNHTVHVTPANEDQVSACTEQISFQSEPIDGPNDLAADLGNMRLKTTQGEDIILEDLPEDFEDFPGSQNLLSLADPIQDGENLPPCEPTEEADEDENKKRVNTQPIPIEEAKKMIVELDRVILTSFHGHGKTQVCSLGHVMLTQLQFMVRTLRLLVWKNLGLTDASLTAAVVFGWGEWAAQQVHTWIQAFQESNTIPSNVYGQWNGSVIEDEDLSSALQEWLCGKGKYVWARDIIDFFGLPENHAFSCLIEEPPSL</sequence>
<organism evidence="2 3">
    <name type="scientific">Ceratobasidium theobromae</name>
    <dbReference type="NCBI Taxonomy" id="1582974"/>
    <lineage>
        <taxon>Eukaryota</taxon>
        <taxon>Fungi</taxon>
        <taxon>Dikarya</taxon>
        <taxon>Basidiomycota</taxon>
        <taxon>Agaricomycotina</taxon>
        <taxon>Agaricomycetes</taxon>
        <taxon>Cantharellales</taxon>
        <taxon>Ceratobasidiaceae</taxon>
        <taxon>Ceratobasidium</taxon>
    </lineage>
</organism>
<feature type="region of interest" description="Disordered" evidence="1">
    <location>
        <begin position="20"/>
        <end position="53"/>
    </location>
</feature>
<dbReference type="AlphaFoldDB" id="A0A5N5Q8D9"/>
<comment type="caution">
    <text evidence="2">The sequence shown here is derived from an EMBL/GenBank/DDBJ whole genome shotgun (WGS) entry which is preliminary data.</text>
</comment>
<protein>
    <submittedName>
        <fullName evidence="2">Uncharacterized protein</fullName>
    </submittedName>
</protein>
<gene>
    <name evidence="2" type="ORF">CTheo_8794</name>
</gene>
<dbReference type="Proteomes" id="UP000383932">
    <property type="component" value="Unassembled WGS sequence"/>
</dbReference>
<name>A0A5N5Q8D9_9AGAM</name>
<reference evidence="2 3" key="1">
    <citation type="journal article" date="2019" name="Fungal Biol. Biotechnol.">
        <title>Draft genome sequence of fastidious pathogen Ceratobasidium theobromae, which causes vascular-streak dieback in Theobroma cacao.</title>
        <authorList>
            <person name="Ali S.S."/>
            <person name="Asman A."/>
            <person name="Shao J."/>
            <person name="Firmansyah A.P."/>
            <person name="Susilo A.W."/>
            <person name="Rosmana A."/>
            <person name="McMahon P."/>
            <person name="Junaid M."/>
            <person name="Guest D."/>
            <person name="Kheng T.Y."/>
            <person name="Meinhardt L.W."/>
            <person name="Bailey B.A."/>
        </authorList>
    </citation>
    <scope>NUCLEOTIDE SEQUENCE [LARGE SCALE GENOMIC DNA]</scope>
    <source>
        <strain evidence="2 3">CT2</strain>
    </source>
</reference>